<dbReference type="InterPro" id="IPR011701">
    <property type="entry name" value="MFS"/>
</dbReference>
<comment type="subcellular location">
    <subcellularLocation>
        <location evidence="1">Cell membrane</location>
        <topology evidence="1">Multi-pass membrane protein</topology>
    </subcellularLocation>
</comment>
<dbReference type="EMBL" id="JADLRE010000002">
    <property type="protein sequence ID" value="MBF6224204.1"/>
    <property type="molecule type" value="Genomic_DNA"/>
</dbReference>
<feature type="transmembrane region" description="Helical" evidence="7">
    <location>
        <begin position="83"/>
        <end position="102"/>
    </location>
</feature>
<evidence type="ECO:0000256" key="1">
    <source>
        <dbReference type="ARBA" id="ARBA00004651"/>
    </source>
</evidence>
<proteinExistence type="predicted"/>
<evidence type="ECO:0000256" key="5">
    <source>
        <dbReference type="ARBA" id="ARBA00022989"/>
    </source>
</evidence>
<feature type="transmembrane region" description="Helical" evidence="7">
    <location>
        <begin position="114"/>
        <end position="135"/>
    </location>
</feature>
<keyword evidence="3" id="KW-1003">Cell membrane</keyword>
<gene>
    <name evidence="9" type="ORF">IU470_03600</name>
</gene>
<keyword evidence="4 7" id="KW-0812">Transmembrane</keyword>
<feature type="transmembrane region" description="Helical" evidence="7">
    <location>
        <begin position="343"/>
        <end position="363"/>
    </location>
</feature>
<dbReference type="Proteomes" id="UP000807309">
    <property type="component" value="Unassembled WGS sequence"/>
</dbReference>
<feature type="domain" description="Major facilitator superfamily (MFS) profile" evidence="8">
    <location>
        <begin position="1"/>
        <end position="369"/>
    </location>
</feature>
<dbReference type="SUPFAM" id="SSF103473">
    <property type="entry name" value="MFS general substrate transporter"/>
    <property type="match status" value="1"/>
</dbReference>
<feature type="transmembrane region" description="Helical" evidence="7">
    <location>
        <begin position="254"/>
        <end position="274"/>
    </location>
</feature>
<dbReference type="Gene3D" id="1.20.1250.20">
    <property type="entry name" value="MFS general substrate transporter like domains"/>
    <property type="match status" value="1"/>
</dbReference>
<feature type="transmembrane region" description="Helical" evidence="7">
    <location>
        <begin position="55"/>
        <end position="77"/>
    </location>
</feature>
<dbReference type="InterPro" id="IPR020846">
    <property type="entry name" value="MFS_dom"/>
</dbReference>
<keyword evidence="2" id="KW-0813">Transport</keyword>
<accession>A0ABS0C6B6</accession>
<dbReference type="InterPro" id="IPR050171">
    <property type="entry name" value="MFS_Transporters"/>
</dbReference>
<evidence type="ECO:0000313" key="9">
    <source>
        <dbReference type="EMBL" id="MBF6224204.1"/>
    </source>
</evidence>
<evidence type="ECO:0000256" key="3">
    <source>
        <dbReference type="ARBA" id="ARBA00022475"/>
    </source>
</evidence>
<dbReference type="PANTHER" id="PTHR23517:SF13">
    <property type="entry name" value="MAJOR FACILITATOR SUPERFAMILY MFS_1"/>
    <property type="match status" value="1"/>
</dbReference>
<evidence type="ECO:0000313" key="10">
    <source>
        <dbReference type="Proteomes" id="UP000807309"/>
    </source>
</evidence>
<feature type="transmembrane region" description="Helical" evidence="7">
    <location>
        <begin position="141"/>
        <end position="161"/>
    </location>
</feature>
<dbReference type="InterPro" id="IPR036259">
    <property type="entry name" value="MFS_trans_sf"/>
</dbReference>
<evidence type="ECO:0000256" key="4">
    <source>
        <dbReference type="ARBA" id="ARBA00022692"/>
    </source>
</evidence>
<feature type="transmembrane region" description="Helical" evidence="7">
    <location>
        <begin position="222"/>
        <end position="242"/>
    </location>
</feature>
<dbReference type="Pfam" id="PF07690">
    <property type="entry name" value="MFS_1"/>
    <property type="match status" value="1"/>
</dbReference>
<keyword evidence="10" id="KW-1185">Reference proteome</keyword>
<evidence type="ECO:0000256" key="6">
    <source>
        <dbReference type="ARBA" id="ARBA00023136"/>
    </source>
</evidence>
<evidence type="ECO:0000256" key="2">
    <source>
        <dbReference type="ARBA" id="ARBA00022448"/>
    </source>
</evidence>
<feature type="transmembrane region" description="Helical" evidence="7">
    <location>
        <begin position="20"/>
        <end position="43"/>
    </location>
</feature>
<feature type="transmembrane region" description="Helical" evidence="7">
    <location>
        <begin position="316"/>
        <end position="337"/>
    </location>
</feature>
<name>A0ABS0C6B6_9NOCA</name>
<keyword evidence="6 7" id="KW-0472">Membrane</keyword>
<sequence>MLGTTMPTPMYTSYAAELGFSLSMSTAIFAMYAAGVVAALILFGRWSDVLGRRPLLMAGLAFSAASSLVFLTAGSVWQLLLGRALSGLSAGIFTGTATAMIVEAAPARWKTRAHVVAGVANIGGLGIGPTLSGALIQYGPWPLRCVFAVHLAMVGLAVLAIRQTNETVAAQPRSRPTVQRLSIPPEARQVFIRAATAAFAGFCVIGLFASVVPTFLNQSLHVHNQAIAGLLVSSTFAASAAAQVLTRALPVPNAMILGCTALILSAALVGAALSARSVPILIAAAVIAGVGQGTSFSKGLGAVVEAAPPSQRGEIASTYFVVAYFAISVPALGVGLAAQHWNLSHIGIVFGAILGAVATVSLLGTVRAATSDPGPASAPALTCSGAAAQ</sequence>
<reference evidence="9 10" key="1">
    <citation type="submission" date="2020-10" db="EMBL/GenBank/DDBJ databases">
        <title>Identification of Nocardia species via Next-generation sequencing and recognition of intraspecies genetic diversity.</title>
        <authorList>
            <person name="Li P."/>
            <person name="Li P."/>
            <person name="Lu B."/>
        </authorList>
    </citation>
    <scope>NUCLEOTIDE SEQUENCE [LARGE SCALE GENOMIC DNA]</scope>
    <source>
        <strain evidence="9 10">N-11</strain>
    </source>
</reference>
<evidence type="ECO:0000256" key="7">
    <source>
        <dbReference type="SAM" id="Phobius"/>
    </source>
</evidence>
<dbReference type="PROSITE" id="PS50850">
    <property type="entry name" value="MFS"/>
    <property type="match status" value="1"/>
</dbReference>
<comment type="caution">
    <text evidence="9">The sequence shown here is derived from an EMBL/GenBank/DDBJ whole genome shotgun (WGS) entry which is preliminary data.</text>
</comment>
<keyword evidence="5 7" id="KW-1133">Transmembrane helix</keyword>
<protein>
    <submittedName>
        <fullName evidence="9">MFS transporter</fullName>
    </submittedName>
</protein>
<feature type="transmembrane region" description="Helical" evidence="7">
    <location>
        <begin position="280"/>
        <end position="304"/>
    </location>
</feature>
<feature type="transmembrane region" description="Helical" evidence="7">
    <location>
        <begin position="190"/>
        <end position="216"/>
    </location>
</feature>
<evidence type="ECO:0000259" key="8">
    <source>
        <dbReference type="PROSITE" id="PS50850"/>
    </source>
</evidence>
<dbReference type="PANTHER" id="PTHR23517">
    <property type="entry name" value="RESISTANCE PROTEIN MDTM, PUTATIVE-RELATED-RELATED"/>
    <property type="match status" value="1"/>
</dbReference>
<organism evidence="9 10">
    <name type="scientific">Nocardia abscessus</name>
    <dbReference type="NCBI Taxonomy" id="120957"/>
    <lineage>
        <taxon>Bacteria</taxon>
        <taxon>Bacillati</taxon>
        <taxon>Actinomycetota</taxon>
        <taxon>Actinomycetes</taxon>
        <taxon>Mycobacteriales</taxon>
        <taxon>Nocardiaceae</taxon>
        <taxon>Nocardia</taxon>
    </lineage>
</organism>